<protein>
    <submittedName>
        <fullName evidence="5">Putative E3 ubiquitin ligase complex SCF subunit sconB</fullName>
    </submittedName>
</protein>
<dbReference type="GO" id="GO:0016874">
    <property type="term" value="F:ligase activity"/>
    <property type="evidence" value="ECO:0007669"/>
    <property type="project" value="UniProtKB-KW"/>
</dbReference>
<dbReference type="PROSITE" id="PS50082">
    <property type="entry name" value="WD_REPEATS_2"/>
    <property type="match status" value="4"/>
</dbReference>
<keyword evidence="1 3" id="KW-0853">WD repeat</keyword>
<organism evidence="5 6">
    <name type="scientific">Cinnamomum micranthum f. kanehirae</name>
    <dbReference type="NCBI Taxonomy" id="337451"/>
    <lineage>
        <taxon>Eukaryota</taxon>
        <taxon>Viridiplantae</taxon>
        <taxon>Streptophyta</taxon>
        <taxon>Embryophyta</taxon>
        <taxon>Tracheophyta</taxon>
        <taxon>Spermatophyta</taxon>
        <taxon>Magnoliopsida</taxon>
        <taxon>Magnoliidae</taxon>
        <taxon>Laurales</taxon>
        <taxon>Lauraceae</taxon>
        <taxon>Cinnamomum</taxon>
    </lineage>
</organism>
<dbReference type="InterPro" id="IPR001680">
    <property type="entry name" value="WD40_rpt"/>
</dbReference>
<dbReference type="Pfam" id="PF00400">
    <property type="entry name" value="WD40"/>
    <property type="match status" value="9"/>
</dbReference>
<evidence type="ECO:0000256" key="1">
    <source>
        <dbReference type="ARBA" id="ARBA00022574"/>
    </source>
</evidence>
<feature type="repeat" description="WD" evidence="3">
    <location>
        <begin position="175"/>
        <end position="216"/>
    </location>
</feature>
<keyword evidence="5" id="KW-0436">Ligase</keyword>
<dbReference type="Gene3D" id="2.130.10.10">
    <property type="entry name" value="YVTN repeat-like/Quinoprotein amine dehydrogenase"/>
    <property type="match status" value="4"/>
</dbReference>
<dbReference type="PRINTS" id="PR00320">
    <property type="entry name" value="GPROTEINBRPT"/>
</dbReference>
<dbReference type="PROSITE" id="PS50294">
    <property type="entry name" value="WD_REPEATS_REGION"/>
    <property type="match status" value="4"/>
</dbReference>
<evidence type="ECO:0000313" key="6">
    <source>
        <dbReference type="Proteomes" id="UP000283530"/>
    </source>
</evidence>
<evidence type="ECO:0000256" key="4">
    <source>
        <dbReference type="SAM" id="MobiDB-lite"/>
    </source>
</evidence>
<accession>A0A443N4M7</accession>
<dbReference type="EMBL" id="QPKB01000001">
    <property type="protein sequence ID" value="RWR73462.1"/>
    <property type="molecule type" value="Genomic_DNA"/>
</dbReference>
<dbReference type="OrthoDB" id="674604at2759"/>
<keyword evidence="2" id="KW-0677">Repeat</keyword>
<dbReference type="Proteomes" id="UP000283530">
    <property type="component" value="Unassembled WGS sequence"/>
</dbReference>
<dbReference type="PANTHER" id="PTHR22844">
    <property type="entry name" value="F-BOX AND WD40 DOMAIN PROTEIN"/>
    <property type="match status" value="1"/>
</dbReference>
<dbReference type="InterPro" id="IPR020472">
    <property type="entry name" value="WD40_PAC1"/>
</dbReference>
<feature type="compositionally biased region" description="Basic and acidic residues" evidence="4">
    <location>
        <begin position="12"/>
        <end position="40"/>
    </location>
</feature>
<feature type="repeat" description="WD" evidence="3">
    <location>
        <begin position="394"/>
        <end position="435"/>
    </location>
</feature>
<dbReference type="PANTHER" id="PTHR22844:SF342">
    <property type="entry name" value="AND WD40 DOMAIN PROTEIN, PUTATIVE-RELATED"/>
    <property type="match status" value="1"/>
</dbReference>
<dbReference type="SUPFAM" id="SSF50978">
    <property type="entry name" value="WD40 repeat-like"/>
    <property type="match status" value="2"/>
</dbReference>
<dbReference type="InterPro" id="IPR015943">
    <property type="entry name" value="WD40/YVTN_repeat-like_dom_sf"/>
</dbReference>
<name>A0A443N4M7_9MAGN</name>
<dbReference type="InterPro" id="IPR045182">
    <property type="entry name" value="JINGUBANG-like"/>
</dbReference>
<feature type="repeat" description="WD" evidence="3">
    <location>
        <begin position="217"/>
        <end position="247"/>
    </location>
</feature>
<evidence type="ECO:0000256" key="3">
    <source>
        <dbReference type="PROSITE-ProRule" id="PRU00221"/>
    </source>
</evidence>
<dbReference type="SMART" id="SM00320">
    <property type="entry name" value="WD40"/>
    <property type="match status" value="12"/>
</dbReference>
<evidence type="ECO:0000313" key="5">
    <source>
        <dbReference type="EMBL" id="RWR73462.1"/>
    </source>
</evidence>
<proteinExistence type="predicted"/>
<sequence length="635" mass="68719">MISSYGNSIDRVTPKERETTREIRVRGEIDKPYMEFRKSDDDDDETTREASLSSSKPLFFHQSTSFTSTHTNHGPLRTVAVCGRNIFAGSETGTIQAWRLLPDHELSEYGEMRCKGHQVKALAVSGDHVFAACADGKIRVWCRSLETLPEHAHIGTIPKFGDSILSYLGGKDLRMTNHLGGITSLAIHDSDDLLYSASLDSTVRIWRISDLRCIETIRAHAGPVNAIVIGEDGMLYTGSNDATVKVWRRITCGGDQRLSLIVSVPTRSSPAKALALASDDMVLYVGCTDGSVYSYTKGWLSGQIQYSGALLGHNHAIMCLACVSNYVASGSADWTCRVWVREAVDHHTCLAVLHGHQGPITGVALFSIGCVDDNGEDGCTVCTGSIDGVLKIWRTNHLGGITSLAIHDSDDLLYSASLDSTVRIWRISDLRCIETIRAHAGPVNAIVIGEDGILYTGSNDATVKVWRRITCGGDQRLSLIVSVPTRSSPAKALALASDDMVLYVGCTDGSVYSYTKGWLSGQIQYSGALLGHNHAIMCLACVSNYVASGSADWTCRVWVREAVDHHTCLAVLHGHQGPITGVALFSIGCVDDNGEDGCTVCTGSIDGVLKIWRVTSLSNMGQGPSEGSWERYEQL</sequence>
<dbReference type="InterPro" id="IPR036322">
    <property type="entry name" value="WD40_repeat_dom_sf"/>
</dbReference>
<dbReference type="STRING" id="337451.A0A443N4M7"/>
<feature type="repeat" description="WD" evidence="3">
    <location>
        <begin position="436"/>
        <end position="466"/>
    </location>
</feature>
<gene>
    <name evidence="5" type="ORF">CKAN_00174100</name>
</gene>
<reference evidence="5 6" key="1">
    <citation type="journal article" date="2019" name="Nat. Plants">
        <title>Stout camphor tree genome fills gaps in understanding of flowering plant genome evolution.</title>
        <authorList>
            <person name="Chaw S.M."/>
            <person name="Liu Y.C."/>
            <person name="Wu Y.W."/>
            <person name="Wang H.Y."/>
            <person name="Lin C.I."/>
            <person name="Wu C.S."/>
            <person name="Ke H.M."/>
            <person name="Chang L.Y."/>
            <person name="Hsu C.Y."/>
            <person name="Yang H.T."/>
            <person name="Sudianto E."/>
            <person name="Hsu M.H."/>
            <person name="Wu K.P."/>
            <person name="Wang L.N."/>
            <person name="Leebens-Mack J.H."/>
            <person name="Tsai I.J."/>
        </authorList>
    </citation>
    <scope>NUCLEOTIDE SEQUENCE [LARGE SCALE GENOMIC DNA]</scope>
    <source>
        <strain evidence="6">cv. Chaw 1501</strain>
        <tissue evidence="5">Young leaves</tissue>
    </source>
</reference>
<evidence type="ECO:0000256" key="2">
    <source>
        <dbReference type="ARBA" id="ARBA00022737"/>
    </source>
</evidence>
<dbReference type="CDD" id="cd00200">
    <property type="entry name" value="WD40"/>
    <property type="match status" value="1"/>
</dbReference>
<dbReference type="AlphaFoldDB" id="A0A443N4M7"/>
<comment type="caution">
    <text evidence="5">The sequence shown here is derived from an EMBL/GenBank/DDBJ whole genome shotgun (WGS) entry which is preliminary data.</text>
</comment>
<feature type="region of interest" description="Disordered" evidence="4">
    <location>
        <begin position="1"/>
        <end position="54"/>
    </location>
</feature>
<keyword evidence="6" id="KW-1185">Reference proteome</keyword>